<keyword evidence="2 3" id="KW-0040">ANK repeat</keyword>
<dbReference type="InterPro" id="IPR036770">
    <property type="entry name" value="Ankyrin_rpt-contain_sf"/>
</dbReference>
<dbReference type="PANTHER" id="PTHR24201:SF0">
    <property type="entry name" value="ANKYRIN REPEAT DOMAIN-CONTAINING PROTEIN 37"/>
    <property type="match status" value="1"/>
</dbReference>
<dbReference type="SMART" id="SM00248">
    <property type="entry name" value="ANK"/>
    <property type="match status" value="3"/>
</dbReference>
<dbReference type="SUPFAM" id="SSF48403">
    <property type="entry name" value="Ankyrin repeat"/>
    <property type="match status" value="1"/>
</dbReference>
<reference evidence="4" key="2">
    <citation type="submission" date="2025-09" db="UniProtKB">
        <authorList>
            <consortium name="Ensembl"/>
        </authorList>
    </citation>
    <scope>IDENTIFICATION</scope>
</reference>
<sequence length="172" mass="18991">MRLLDCNAEVNGQSCLLEAGEEVNIPSDSFDQSPVHLAARGGDASLLLWQLQTGANLNKQDWLGEAPIHKAAKVGSLECLTLLAACHASIDLRNKNGETAEDLARTLGYLDCVQFLRTVKQIQNRKAVTEFSCSLYSDGLLTNSGRRQKRRFENRYVSNKKARSNGTAFSLY</sequence>
<dbReference type="GO" id="GO:0005739">
    <property type="term" value="C:mitochondrion"/>
    <property type="evidence" value="ECO:0007669"/>
    <property type="project" value="Ensembl"/>
</dbReference>
<dbReference type="Gene3D" id="1.25.40.20">
    <property type="entry name" value="Ankyrin repeat-containing domain"/>
    <property type="match status" value="1"/>
</dbReference>
<dbReference type="GO" id="GO:0005829">
    <property type="term" value="C:cytosol"/>
    <property type="evidence" value="ECO:0007669"/>
    <property type="project" value="Ensembl"/>
</dbReference>
<feature type="repeat" description="ANK" evidence="3">
    <location>
        <begin position="30"/>
        <end position="62"/>
    </location>
</feature>
<evidence type="ECO:0000256" key="3">
    <source>
        <dbReference type="PROSITE-ProRule" id="PRU00023"/>
    </source>
</evidence>
<dbReference type="Ensembl" id="ENSSMRT00000014481.1">
    <property type="protein sequence ID" value="ENSSMRP00000012421.1"/>
    <property type="gene ID" value="ENSSMRG00000009712.1"/>
</dbReference>
<protein>
    <submittedName>
        <fullName evidence="4">Ankyrin repeat domain 37</fullName>
    </submittedName>
</protein>
<dbReference type="GO" id="GO:0005654">
    <property type="term" value="C:nucleoplasm"/>
    <property type="evidence" value="ECO:0007669"/>
    <property type="project" value="Ensembl"/>
</dbReference>
<dbReference type="PROSITE" id="PS50297">
    <property type="entry name" value="ANK_REP_REGION"/>
    <property type="match status" value="1"/>
</dbReference>
<evidence type="ECO:0000256" key="1">
    <source>
        <dbReference type="ARBA" id="ARBA00022737"/>
    </source>
</evidence>
<evidence type="ECO:0000256" key="2">
    <source>
        <dbReference type="ARBA" id="ARBA00023043"/>
    </source>
</evidence>
<dbReference type="OMA" id="CNPEADG"/>
<dbReference type="InterPro" id="IPR050776">
    <property type="entry name" value="Ank_Repeat/CDKN_Inhibitor"/>
</dbReference>
<dbReference type="GeneTree" id="ENSGT00940000154216"/>
<organism evidence="4 5">
    <name type="scientific">Salvator merianae</name>
    <name type="common">Argentine black and white tegu</name>
    <name type="synonym">Tupinambis merianae</name>
    <dbReference type="NCBI Taxonomy" id="96440"/>
    <lineage>
        <taxon>Eukaryota</taxon>
        <taxon>Metazoa</taxon>
        <taxon>Chordata</taxon>
        <taxon>Craniata</taxon>
        <taxon>Vertebrata</taxon>
        <taxon>Euteleostomi</taxon>
        <taxon>Lepidosauria</taxon>
        <taxon>Squamata</taxon>
        <taxon>Bifurcata</taxon>
        <taxon>Unidentata</taxon>
        <taxon>Episquamata</taxon>
        <taxon>Laterata</taxon>
        <taxon>Teiioidea</taxon>
        <taxon>Teiidae</taxon>
        <taxon>Salvator</taxon>
    </lineage>
</organism>
<dbReference type="Proteomes" id="UP000694421">
    <property type="component" value="Unplaced"/>
</dbReference>
<dbReference type="PANTHER" id="PTHR24201">
    <property type="entry name" value="ANK_REP_REGION DOMAIN-CONTAINING PROTEIN"/>
    <property type="match status" value="1"/>
</dbReference>
<reference evidence="4" key="1">
    <citation type="submission" date="2025-08" db="UniProtKB">
        <authorList>
            <consortium name="Ensembl"/>
        </authorList>
    </citation>
    <scope>IDENTIFICATION</scope>
</reference>
<evidence type="ECO:0000313" key="4">
    <source>
        <dbReference type="Ensembl" id="ENSSMRP00000012421.1"/>
    </source>
</evidence>
<dbReference type="InterPro" id="IPR002110">
    <property type="entry name" value="Ankyrin_rpt"/>
</dbReference>
<dbReference type="PROSITE" id="PS50088">
    <property type="entry name" value="ANK_REPEAT"/>
    <property type="match status" value="2"/>
</dbReference>
<evidence type="ECO:0000313" key="5">
    <source>
        <dbReference type="Proteomes" id="UP000694421"/>
    </source>
</evidence>
<accession>A0A8D0BS07</accession>
<keyword evidence="5" id="KW-1185">Reference proteome</keyword>
<feature type="repeat" description="ANK" evidence="3">
    <location>
        <begin position="63"/>
        <end position="95"/>
    </location>
</feature>
<dbReference type="GO" id="GO:0001673">
    <property type="term" value="C:male germ cell nucleus"/>
    <property type="evidence" value="ECO:0007669"/>
    <property type="project" value="Ensembl"/>
</dbReference>
<keyword evidence="1" id="KW-0677">Repeat</keyword>
<proteinExistence type="predicted"/>
<dbReference type="AlphaFoldDB" id="A0A8D0BS07"/>
<name>A0A8D0BS07_SALMN</name>
<dbReference type="Pfam" id="PF12796">
    <property type="entry name" value="Ank_2"/>
    <property type="match status" value="1"/>
</dbReference>